<accession>A0A9Q3S0E5</accession>
<evidence type="ECO:0000313" key="2">
    <source>
        <dbReference type="EMBL" id="MBY6217910.1"/>
    </source>
</evidence>
<evidence type="ECO:0000313" key="3">
    <source>
        <dbReference type="Proteomes" id="UP000824927"/>
    </source>
</evidence>
<dbReference type="PANTHER" id="PTHR38075:SF1">
    <property type="entry name" value="DUF4139 DOMAIN-CONTAINING PROTEIN"/>
    <property type="match status" value="1"/>
</dbReference>
<gene>
    <name evidence="2" type="ORF">KUV31_06090</name>
</gene>
<evidence type="ECO:0000256" key="1">
    <source>
        <dbReference type="SAM" id="SignalP"/>
    </source>
</evidence>
<proteinExistence type="predicted"/>
<dbReference type="Proteomes" id="UP000824927">
    <property type="component" value="Unassembled WGS sequence"/>
</dbReference>
<reference evidence="2" key="1">
    <citation type="submission" date="2021-06" db="EMBL/GenBank/DDBJ databases">
        <title>50 bacteria genomes isolated from Dapeng, Shenzhen, China.</title>
        <authorList>
            <person name="Zheng W."/>
            <person name="Yu S."/>
            <person name="Huang Y."/>
        </authorList>
    </citation>
    <scope>NUCLEOTIDE SEQUENCE</scope>
    <source>
        <strain evidence="2">DP4N28-2</strain>
    </source>
</reference>
<evidence type="ECO:0008006" key="4">
    <source>
        <dbReference type="Google" id="ProtNLM"/>
    </source>
</evidence>
<keyword evidence="1" id="KW-0732">Signal</keyword>
<dbReference type="PANTHER" id="PTHR38075">
    <property type="entry name" value="DUF4139 DOMAIN-CONTAINING PROTEIN"/>
    <property type="match status" value="1"/>
</dbReference>
<dbReference type="EMBL" id="JAHVKP010000001">
    <property type="protein sequence ID" value="MBY6217910.1"/>
    <property type="molecule type" value="Genomic_DNA"/>
</dbReference>
<organism evidence="2 3">
    <name type="scientific">Qipengyuania aquimaris</name>
    <dbReference type="NCBI Taxonomy" id="255984"/>
    <lineage>
        <taxon>Bacteria</taxon>
        <taxon>Pseudomonadati</taxon>
        <taxon>Pseudomonadota</taxon>
        <taxon>Alphaproteobacteria</taxon>
        <taxon>Sphingomonadales</taxon>
        <taxon>Erythrobacteraceae</taxon>
        <taxon>Qipengyuania</taxon>
    </lineage>
</organism>
<protein>
    <recommendedName>
        <fullName evidence="4">DUF4139 domain-containing protein</fullName>
    </recommendedName>
</protein>
<name>A0A9Q3S0E5_9SPHN</name>
<feature type="chain" id="PRO_5040323625" description="DUF4139 domain-containing protein" evidence="1">
    <location>
        <begin position="22"/>
        <end position="558"/>
    </location>
</feature>
<dbReference type="AlphaFoldDB" id="A0A9Q3S0E5"/>
<comment type="caution">
    <text evidence="2">The sequence shown here is derived from an EMBL/GenBank/DDBJ whole genome shotgun (WGS) entry which is preliminary data.</text>
</comment>
<sequence length="558" mass="61469">MRFLTSLGILAAVATGTPASAQDDRQRVFASDASHYAVTVYRDPERSVGERMERDMPRGYAMISETRTITLPPGRSTILFEGVAEGMVAVSAIVTGLPGGTIEKNRNADLLSPAALVDRTLGNRVTITRQDPATGASQSEEAIVRTRADGGLVLQTSAGYEAVRCSGLPEKLTFDGVPPELSARPIFNIDTFSETGGTYEVVLTYLSWGFDWEANYVAQLGEGRRDGTFDMGLMSWLTVLNDNGQSFEDAELMVIAGDIAIESDFEELAEPPEARGLYLTCYPIGSTSRGSPIPNYGPPPPPAPPPPPMSDGFNGDAIVVTASRIRRSNLESASPIAVLSEEAMAREEQLADLKLYRVPRRVTVASKGMKQVAFLSREAVRTRWLYEAECDLGQRWYEVEEMDDLDETEIKLLTRNEEDYGLGASLPLGKLNAFESTSEGPQLVAELDLRDYPVGQEIDLDLGESAKVYAECGYTHEDDPDERGRKWSNINVVLWNANEATARVRLVLGYPDDWQVRSWGPEAYVKNGDLVIDVDVPANSRFDRSFRVRRSKLWLSEN</sequence>
<feature type="signal peptide" evidence="1">
    <location>
        <begin position="1"/>
        <end position="21"/>
    </location>
</feature>
<dbReference type="RefSeq" id="WP_222404901.1">
    <property type="nucleotide sequence ID" value="NZ_JAHVKP010000001.1"/>
</dbReference>